<evidence type="ECO:0000313" key="14">
    <source>
        <dbReference type="Proteomes" id="UP000178296"/>
    </source>
</evidence>
<dbReference type="SUPFAM" id="SSF52374">
    <property type="entry name" value="Nucleotidylyl transferase"/>
    <property type="match status" value="1"/>
</dbReference>
<gene>
    <name evidence="13" type="ORF">A3J02_02880</name>
</gene>
<dbReference type="SUPFAM" id="SSF47323">
    <property type="entry name" value="Anticodon-binding domain of a subclass of class I aminoacyl-tRNA synthetases"/>
    <property type="match status" value="1"/>
</dbReference>
<dbReference type="Gene3D" id="1.10.730.10">
    <property type="entry name" value="Isoleucyl-tRNA Synthetase, Domain 1"/>
    <property type="match status" value="1"/>
</dbReference>
<evidence type="ECO:0000256" key="2">
    <source>
        <dbReference type="ARBA" id="ARBA00012838"/>
    </source>
</evidence>
<organism evidence="13 14">
    <name type="scientific">Candidatus Azambacteria bacterium RIFCSPLOWO2_02_FULL_46_11</name>
    <dbReference type="NCBI Taxonomy" id="1797300"/>
    <lineage>
        <taxon>Bacteria</taxon>
        <taxon>Candidatus Azamiibacteriota</taxon>
    </lineage>
</organism>
<dbReference type="InterPro" id="IPR014729">
    <property type="entry name" value="Rossmann-like_a/b/a_fold"/>
</dbReference>
<feature type="domain" description="Methionyl/Leucyl tRNA synthetase" evidence="12">
    <location>
        <begin position="152"/>
        <end position="378"/>
    </location>
</feature>
<dbReference type="InterPro" id="IPR013155">
    <property type="entry name" value="M/V/L/I-tRNA-synth_anticd-bd"/>
</dbReference>
<evidence type="ECO:0000256" key="6">
    <source>
        <dbReference type="ARBA" id="ARBA00022840"/>
    </source>
</evidence>
<dbReference type="InterPro" id="IPR014758">
    <property type="entry name" value="Met-tRNA_synth"/>
</dbReference>
<name>A0A1F5CQY6_9BACT</name>
<evidence type="ECO:0000256" key="4">
    <source>
        <dbReference type="ARBA" id="ARBA00022598"/>
    </source>
</evidence>
<dbReference type="Proteomes" id="UP000178296">
    <property type="component" value="Unassembled WGS sequence"/>
</dbReference>
<dbReference type="CDD" id="cd00814">
    <property type="entry name" value="MetRS_core"/>
    <property type="match status" value="1"/>
</dbReference>
<comment type="function">
    <text evidence="1">Is required not only for elongation of protein synthesis but also for the initiation of all mRNA translation through initiator tRNA(fMet) aminoacylation.</text>
</comment>
<dbReference type="GO" id="GO:0004825">
    <property type="term" value="F:methionine-tRNA ligase activity"/>
    <property type="evidence" value="ECO:0007669"/>
    <property type="project" value="UniProtKB-EC"/>
</dbReference>
<dbReference type="GO" id="GO:0006431">
    <property type="term" value="P:methionyl-tRNA aminoacylation"/>
    <property type="evidence" value="ECO:0007669"/>
    <property type="project" value="InterPro"/>
</dbReference>
<evidence type="ECO:0000313" key="13">
    <source>
        <dbReference type="EMBL" id="OGD45270.1"/>
    </source>
</evidence>
<dbReference type="CDD" id="cd07957">
    <property type="entry name" value="Anticodon_Ia_Met"/>
    <property type="match status" value="1"/>
</dbReference>
<dbReference type="FunFam" id="2.170.220.10:FF:000003">
    <property type="entry name" value="Methionine--tRNA ligase"/>
    <property type="match status" value="1"/>
</dbReference>
<proteinExistence type="inferred from homology"/>
<keyword evidence="8 10" id="KW-0030">Aminoacyl-tRNA synthetase</keyword>
<dbReference type="InterPro" id="IPR041872">
    <property type="entry name" value="Anticodon_Met"/>
</dbReference>
<comment type="caution">
    <text evidence="13">The sequence shown here is derived from an EMBL/GenBank/DDBJ whole genome shotgun (WGS) entry which is preliminary data.</text>
</comment>
<comment type="similarity">
    <text evidence="10">Belongs to the class-I aminoacyl-tRNA synthetase family.</text>
</comment>
<dbReference type="InterPro" id="IPR015413">
    <property type="entry name" value="Methionyl/Leucyl_tRNA_Synth"/>
</dbReference>
<dbReference type="EMBL" id="MEYW01000005">
    <property type="protein sequence ID" value="OGD45270.1"/>
    <property type="molecule type" value="Genomic_DNA"/>
</dbReference>
<evidence type="ECO:0000256" key="10">
    <source>
        <dbReference type="RuleBase" id="RU363039"/>
    </source>
</evidence>
<protein>
    <recommendedName>
        <fullName evidence="3">Methionine--tRNA ligase</fullName>
        <ecNumber evidence="2">6.1.1.10</ecNumber>
    </recommendedName>
    <alternativeName>
        <fullName evidence="9">Methionyl-tRNA synthetase</fullName>
    </alternativeName>
</protein>
<evidence type="ECO:0000256" key="1">
    <source>
        <dbReference type="ARBA" id="ARBA00003314"/>
    </source>
</evidence>
<keyword evidence="5 10" id="KW-0547">Nucleotide-binding</keyword>
<evidence type="ECO:0000259" key="11">
    <source>
        <dbReference type="Pfam" id="PF08264"/>
    </source>
</evidence>
<evidence type="ECO:0000256" key="5">
    <source>
        <dbReference type="ARBA" id="ARBA00022741"/>
    </source>
</evidence>
<dbReference type="NCBIfam" id="TIGR00398">
    <property type="entry name" value="metG"/>
    <property type="match status" value="1"/>
</dbReference>
<dbReference type="PANTHER" id="PTHR43326:SF1">
    <property type="entry name" value="METHIONINE--TRNA LIGASE, MITOCHONDRIAL"/>
    <property type="match status" value="1"/>
</dbReference>
<keyword evidence="4 10" id="KW-0436">Ligase</keyword>
<evidence type="ECO:0000256" key="8">
    <source>
        <dbReference type="ARBA" id="ARBA00023146"/>
    </source>
</evidence>
<dbReference type="InterPro" id="IPR009080">
    <property type="entry name" value="tRNAsynth_Ia_anticodon-bd"/>
</dbReference>
<reference evidence="13 14" key="1">
    <citation type="journal article" date="2016" name="Nat. Commun.">
        <title>Thousands of microbial genomes shed light on interconnected biogeochemical processes in an aquifer system.</title>
        <authorList>
            <person name="Anantharaman K."/>
            <person name="Brown C.T."/>
            <person name="Hug L.A."/>
            <person name="Sharon I."/>
            <person name="Castelle C.J."/>
            <person name="Probst A.J."/>
            <person name="Thomas B.C."/>
            <person name="Singh A."/>
            <person name="Wilkins M.J."/>
            <person name="Karaoz U."/>
            <person name="Brodie E.L."/>
            <person name="Williams K.H."/>
            <person name="Hubbard S.S."/>
            <person name="Banfield J.F."/>
        </authorList>
    </citation>
    <scope>NUCLEOTIDE SEQUENCE [LARGE SCALE GENOMIC DNA]</scope>
</reference>
<evidence type="ECO:0000256" key="9">
    <source>
        <dbReference type="ARBA" id="ARBA00030904"/>
    </source>
</evidence>
<feature type="domain" description="Methionyl/Valyl/Leucyl/Isoleucyl-tRNA synthetase anticodon-binding" evidence="11">
    <location>
        <begin position="403"/>
        <end position="497"/>
    </location>
</feature>
<evidence type="ECO:0000256" key="7">
    <source>
        <dbReference type="ARBA" id="ARBA00022917"/>
    </source>
</evidence>
<sequence length="514" mass="59124">MLRNFFRPKVELKNFYKMGKFYITTSIAYVNALPHIGYALELAQADVLARWKRLRGDDVFFLTGTDEHGRKIVEAAEKAGKPVGEFVDETAAKFKELAGALNISNNDFVRTTDQKRHWPAVEKMWRKLVNKGDIYKANYKGLYCVGHEAFMKSSELKDGKCPIHFKEPETIEEENYFFRLSRYASELESIILTEEFKIVPAGRKNEILSFIAEGVEDVSFSRPSKDLSWGIPVPDDPTHTIYVWSDALVNYISLLGYAEDGENFQKYWPADVHIIGKDILRFHALIWLAMLLSAGLPLPKNLFVHGFITSGGQKMSKTLGNVIDPFEVIKKYGADAARYYLLREIPPTEDGDFTFEKFEERYNADLANGLGNLVARVLTLAEKRKSGQDLELKISADVREIIDRAWENYEKHLAEMKFNEALETIWRLIGFCDEYVDKEKPWELLKQGKEKEFDQAMLNLLTSLAHIAWLLEPFMPKTADKIFEQLGIEKTAKDEWDNKFAIKKQASLFPRLPK</sequence>
<dbReference type="AlphaFoldDB" id="A0A1F5CQY6"/>
<dbReference type="PANTHER" id="PTHR43326">
    <property type="entry name" value="METHIONYL-TRNA SYNTHETASE"/>
    <property type="match status" value="1"/>
</dbReference>
<dbReference type="GO" id="GO:0005524">
    <property type="term" value="F:ATP binding"/>
    <property type="evidence" value="ECO:0007669"/>
    <property type="project" value="UniProtKB-KW"/>
</dbReference>
<dbReference type="InterPro" id="IPR033911">
    <property type="entry name" value="MetRS_core"/>
</dbReference>
<evidence type="ECO:0000256" key="3">
    <source>
        <dbReference type="ARBA" id="ARBA00018753"/>
    </source>
</evidence>
<keyword evidence="6 10" id="KW-0067">ATP-binding</keyword>
<dbReference type="InterPro" id="IPR023457">
    <property type="entry name" value="Met-tRNA_synth_2"/>
</dbReference>
<dbReference type="EC" id="6.1.1.10" evidence="2"/>
<dbReference type="PRINTS" id="PR01041">
    <property type="entry name" value="TRNASYNTHMET"/>
</dbReference>
<dbReference type="Gene3D" id="2.170.220.10">
    <property type="match status" value="1"/>
</dbReference>
<dbReference type="Pfam" id="PF09334">
    <property type="entry name" value="tRNA-synt_1g"/>
    <property type="match status" value="1"/>
</dbReference>
<dbReference type="Gene3D" id="3.40.50.620">
    <property type="entry name" value="HUPs"/>
    <property type="match status" value="1"/>
</dbReference>
<keyword evidence="7 10" id="KW-0648">Protein biosynthesis</keyword>
<dbReference type="Pfam" id="PF08264">
    <property type="entry name" value="Anticodon_1"/>
    <property type="match status" value="1"/>
</dbReference>
<accession>A0A1F5CQY6</accession>
<evidence type="ECO:0000259" key="12">
    <source>
        <dbReference type="Pfam" id="PF09334"/>
    </source>
</evidence>